<dbReference type="GO" id="GO:0005737">
    <property type="term" value="C:cytoplasm"/>
    <property type="evidence" value="ECO:0007669"/>
    <property type="project" value="UniProtKB-SubCell"/>
</dbReference>
<comment type="caution">
    <text evidence="4">The sequence shown here is derived from an EMBL/GenBank/DDBJ whole genome shotgun (WGS) entry which is preliminary data.</text>
</comment>
<evidence type="ECO:0000313" key="4">
    <source>
        <dbReference type="EMBL" id="EXJ16730.1"/>
    </source>
</evidence>
<accession>W9W2C5</accession>
<evidence type="ECO:0000256" key="1">
    <source>
        <dbReference type="ARBA" id="ARBA00022988"/>
    </source>
</evidence>
<comment type="function">
    <text evidence="3">Required for maturation of urease via the functional incorporation of the urease nickel metallocenter.</text>
</comment>
<name>W9W2C5_9GAMM</name>
<keyword evidence="2 3" id="KW-0143">Chaperone</keyword>
<dbReference type="InterPro" id="IPR002639">
    <property type="entry name" value="UreF"/>
</dbReference>
<dbReference type="EMBL" id="AONC01000006">
    <property type="protein sequence ID" value="EXJ16730.1"/>
    <property type="molecule type" value="Genomic_DNA"/>
</dbReference>
<gene>
    <name evidence="3" type="primary">ureF</name>
    <name evidence="4" type="ORF">D779_3407</name>
</gene>
<organism evidence="4 5">
    <name type="scientific">Imhoffiella purpurea</name>
    <dbReference type="NCBI Taxonomy" id="1249627"/>
    <lineage>
        <taxon>Bacteria</taxon>
        <taxon>Pseudomonadati</taxon>
        <taxon>Pseudomonadota</taxon>
        <taxon>Gammaproteobacteria</taxon>
        <taxon>Chromatiales</taxon>
        <taxon>Chromatiaceae</taxon>
        <taxon>Imhoffiella</taxon>
    </lineage>
</organism>
<evidence type="ECO:0000313" key="5">
    <source>
        <dbReference type="Proteomes" id="UP000019460"/>
    </source>
</evidence>
<proteinExistence type="inferred from homology"/>
<dbReference type="Proteomes" id="UP000019460">
    <property type="component" value="Unassembled WGS sequence"/>
</dbReference>
<comment type="subunit">
    <text evidence="3">UreD, UreF and UreG form a complex that acts as a GTP-hydrolysis-dependent molecular chaperone, activating the urease apoprotein by helping to assemble the nickel containing metallocenter of UreC. The UreE protein probably delivers the nickel.</text>
</comment>
<evidence type="ECO:0000256" key="3">
    <source>
        <dbReference type="HAMAP-Rule" id="MF_01385"/>
    </source>
</evidence>
<protein>
    <recommendedName>
        <fullName evidence="3">Urease accessory protein UreF</fullName>
    </recommendedName>
</protein>
<dbReference type="eggNOG" id="COG0830">
    <property type="taxonomic scope" value="Bacteria"/>
</dbReference>
<dbReference type="PIRSF" id="PIRSF009467">
    <property type="entry name" value="Ureas_acces_UreF"/>
    <property type="match status" value="1"/>
</dbReference>
<keyword evidence="5" id="KW-1185">Reference proteome</keyword>
<sequence length="223" mass="24367">MADLTLLRLLHLASPTLPTGAFSYSQGIEWAVECGWVRSPADLEGWLGDQLRNQMARLDLPLVARLHAAALASDDCAMTDWTDLLLASRETRELRDEESNRGRALADLLVSLEVEGAADRKPAIARAQAAGFAYAAARWDIDPRRTLLAYAWSWLENLVIAAVKIVPLGQTQGQRTLARLIQSVPRAIDRALAVEDAEIGAGAPALAIASSLHETQYTRLFRS</sequence>
<comment type="subcellular location">
    <subcellularLocation>
        <location evidence="3">Cytoplasm</location>
    </subcellularLocation>
</comment>
<dbReference type="AlphaFoldDB" id="W9W2C5"/>
<reference evidence="4 5" key="1">
    <citation type="submission" date="2012-11" db="EMBL/GenBank/DDBJ databases">
        <title>Genome assembly of Thiorhodococcus sp. AK35.</title>
        <authorList>
            <person name="Nupur N."/>
            <person name="Khatri I."/>
            <person name="Subramanian S."/>
            <person name="Pinnaka A."/>
        </authorList>
    </citation>
    <scope>NUCLEOTIDE SEQUENCE [LARGE SCALE GENOMIC DNA]</scope>
    <source>
        <strain evidence="4 5">AK35</strain>
    </source>
</reference>
<dbReference type="InterPro" id="IPR038277">
    <property type="entry name" value="UreF_sf"/>
</dbReference>
<dbReference type="HAMAP" id="MF_01385">
    <property type="entry name" value="UreF"/>
    <property type="match status" value="1"/>
</dbReference>
<comment type="similarity">
    <text evidence="3">Belongs to the UreF family.</text>
</comment>
<dbReference type="PANTHER" id="PTHR33620">
    <property type="entry name" value="UREASE ACCESSORY PROTEIN F"/>
    <property type="match status" value="1"/>
</dbReference>
<dbReference type="GO" id="GO:0016151">
    <property type="term" value="F:nickel cation binding"/>
    <property type="evidence" value="ECO:0007669"/>
    <property type="project" value="UniProtKB-UniRule"/>
</dbReference>
<keyword evidence="1 3" id="KW-0996">Nickel insertion</keyword>
<evidence type="ECO:0000256" key="2">
    <source>
        <dbReference type="ARBA" id="ARBA00023186"/>
    </source>
</evidence>
<dbReference type="STRING" id="1249627.D779_3407"/>
<keyword evidence="3" id="KW-0963">Cytoplasm</keyword>
<dbReference type="Pfam" id="PF01730">
    <property type="entry name" value="UreF"/>
    <property type="match status" value="1"/>
</dbReference>
<dbReference type="PATRIC" id="fig|1249627.3.peg.551"/>
<dbReference type="PANTHER" id="PTHR33620:SF1">
    <property type="entry name" value="UREASE ACCESSORY PROTEIN F"/>
    <property type="match status" value="1"/>
</dbReference>
<dbReference type="Gene3D" id="1.10.4190.10">
    <property type="entry name" value="Urease accessory protein UreF"/>
    <property type="match status" value="1"/>
</dbReference>